<sequence length="234" mass="25918">MPDVFISVRRRASDGDAVRLATSAARLAAGRVAARFHLYLSPSAVNLYDVGEDEEVAAAAATLQLPCFPRATEFALTFMGVDLRMPETAGTFAKLTKLFICGVQFTDDGEGISNVVSQRCPCLESLEPRRIHGVDVLVLHAQSLLYLRLSMVMQLERLLVVSGSLRELQDHEELNDLIENVKLPHHSELELIVNINQHKFGPTSINLLKKSSCVRKLSLQVYCGEIDYIQALQV</sequence>
<accession>A0A1E5WD28</accession>
<organism evidence="1 2">
    <name type="scientific">Dichanthelium oligosanthes</name>
    <dbReference type="NCBI Taxonomy" id="888268"/>
    <lineage>
        <taxon>Eukaryota</taxon>
        <taxon>Viridiplantae</taxon>
        <taxon>Streptophyta</taxon>
        <taxon>Embryophyta</taxon>
        <taxon>Tracheophyta</taxon>
        <taxon>Spermatophyta</taxon>
        <taxon>Magnoliopsida</taxon>
        <taxon>Liliopsida</taxon>
        <taxon>Poales</taxon>
        <taxon>Poaceae</taxon>
        <taxon>PACMAD clade</taxon>
        <taxon>Panicoideae</taxon>
        <taxon>Panicodae</taxon>
        <taxon>Paniceae</taxon>
        <taxon>Dichantheliinae</taxon>
        <taxon>Dichanthelium</taxon>
    </lineage>
</organism>
<dbReference type="OrthoDB" id="667615at2759"/>
<reference evidence="1 2" key="1">
    <citation type="submission" date="2016-09" db="EMBL/GenBank/DDBJ databases">
        <title>The draft genome of Dichanthelium oligosanthes: A C3 panicoid grass species.</title>
        <authorList>
            <person name="Studer A.J."/>
            <person name="Schnable J.C."/>
            <person name="Brutnell T.P."/>
        </authorList>
    </citation>
    <scope>NUCLEOTIDE SEQUENCE [LARGE SCALE GENOMIC DNA]</scope>
    <source>
        <strain evidence="2">cv. Kellogg 1175</strain>
        <tissue evidence="1">Leaf</tissue>
    </source>
</reference>
<dbReference type="EMBL" id="LWDX02012688">
    <property type="protein sequence ID" value="OEL35271.1"/>
    <property type="molecule type" value="Genomic_DNA"/>
</dbReference>
<keyword evidence="2" id="KW-1185">Reference proteome</keyword>
<dbReference type="STRING" id="888268.A0A1E5WD28"/>
<evidence type="ECO:0008006" key="3">
    <source>
        <dbReference type="Google" id="ProtNLM"/>
    </source>
</evidence>
<dbReference type="PANTHER" id="PTHR34709">
    <property type="entry name" value="OS10G0396666 PROTEIN"/>
    <property type="match status" value="1"/>
</dbReference>
<evidence type="ECO:0000313" key="1">
    <source>
        <dbReference type="EMBL" id="OEL35271.1"/>
    </source>
</evidence>
<dbReference type="InterPro" id="IPR055312">
    <property type="entry name" value="FBL15-like"/>
</dbReference>
<protein>
    <recommendedName>
        <fullName evidence="3">FBD domain-containing protein</fullName>
    </recommendedName>
</protein>
<proteinExistence type="predicted"/>
<comment type="caution">
    <text evidence="1">The sequence shown here is derived from an EMBL/GenBank/DDBJ whole genome shotgun (WGS) entry which is preliminary data.</text>
</comment>
<dbReference type="Proteomes" id="UP000095767">
    <property type="component" value="Unassembled WGS sequence"/>
</dbReference>
<dbReference type="PANTHER" id="PTHR34709:SF25">
    <property type="entry name" value="OS06G0688400 PROTEIN"/>
    <property type="match status" value="1"/>
</dbReference>
<gene>
    <name evidence="1" type="ORF">BAE44_0003710</name>
</gene>
<name>A0A1E5WD28_9POAL</name>
<dbReference type="AlphaFoldDB" id="A0A1E5WD28"/>
<evidence type="ECO:0000313" key="2">
    <source>
        <dbReference type="Proteomes" id="UP000095767"/>
    </source>
</evidence>